<dbReference type="PROSITE" id="PS00211">
    <property type="entry name" value="ABC_TRANSPORTER_1"/>
    <property type="match status" value="1"/>
</dbReference>
<dbReference type="InterPro" id="IPR003439">
    <property type="entry name" value="ABC_transporter-like_ATP-bd"/>
</dbReference>
<dbReference type="Pfam" id="PF00005">
    <property type="entry name" value="ABC_tran"/>
    <property type="match status" value="1"/>
</dbReference>
<dbReference type="RefSeq" id="WP_281883007.1">
    <property type="nucleotide sequence ID" value="NZ_BSDP01000001.1"/>
</dbReference>
<dbReference type="InterPro" id="IPR027417">
    <property type="entry name" value="P-loop_NTPase"/>
</dbReference>
<accession>A0A9W6CR08</accession>
<dbReference type="AlphaFoldDB" id="A0A9W6CR08"/>
<protein>
    <submittedName>
        <fullName evidence="5">ABC transporter ATP-binding protein</fullName>
    </submittedName>
</protein>
<comment type="caution">
    <text evidence="5">The sequence shown here is derived from an EMBL/GenBank/DDBJ whole genome shotgun (WGS) entry which is preliminary data.</text>
</comment>
<keyword evidence="1" id="KW-0813">Transport</keyword>
<dbReference type="GO" id="GO:0005524">
    <property type="term" value="F:ATP binding"/>
    <property type="evidence" value="ECO:0007669"/>
    <property type="project" value="UniProtKB-KW"/>
</dbReference>
<dbReference type="Gene3D" id="3.40.50.300">
    <property type="entry name" value="P-loop containing nucleotide triphosphate hydrolases"/>
    <property type="match status" value="1"/>
</dbReference>
<gene>
    <name evidence="5" type="ORF">ARHIZOSPH14_11650</name>
</gene>
<evidence type="ECO:0000313" key="5">
    <source>
        <dbReference type="EMBL" id="GLI26923.1"/>
    </source>
</evidence>
<dbReference type="GO" id="GO:0016887">
    <property type="term" value="F:ATP hydrolysis activity"/>
    <property type="evidence" value="ECO:0007669"/>
    <property type="project" value="InterPro"/>
</dbReference>
<dbReference type="Proteomes" id="UP001144396">
    <property type="component" value="Unassembled WGS sequence"/>
</dbReference>
<name>A0A9W6CR08_9MICO</name>
<proteinExistence type="predicted"/>
<organism evidence="5 6">
    <name type="scientific">Agromyces rhizosphaerae</name>
    <dbReference type="NCBI Taxonomy" id="88374"/>
    <lineage>
        <taxon>Bacteria</taxon>
        <taxon>Bacillati</taxon>
        <taxon>Actinomycetota</taxon>
        <taxon>Actinomycetes</taxon>
        <taxon>Micrococcales</taxon>
        <taxon>Microbacteriaceae</taxon>
        <taxon>Agromyces</taxon>
    </lineage>
</organism>
<sequence>MTPTPVPGAPPVLSADALTKTYGTGQARFDALKGVSLEVRRGESLAIVGKSGSGKSTLMHLLALLDRPTSGIVEVDGEDAATATTKRVNALRNERFGFMFQQFFLTAQQTVLENVTLPLLVAGVPPRERTRRGMAVLESLGLADKAKNRASDLSGGQKQRVVIARALVNDPDVIFADEPTGNLDTATGAQVEDILFGLQRERGITLVVVTHDDDLAARCDRRIIIADGLIVEGGER</sequence>
<evidence type="ECO:0000259" key="4">
    <source>
        <dbReference type="PROSITE" id="PS50893"/>
    </source>
</evidence>
<dbReference type="SUPFAM" id="SSF52540">
    <property type="entry name" value="P-loop containing nucleoside triphosphate hydrolases"/>
    <property type="match status" value="1"/>
</dbReference>
<dbReference type="InterPro" id="IPR017871">
    <property type="entry name" value="ABC_transporter-like_CS"/>
</dbReference>
<dbReference type="InterPro" id="IPR017911">
    <property type="entry name" value="MacB-like_ATP-bd"/>
</dbReference>
<dbReference type="SMART" id="SM00382">
    <property type="entry name" value="AAA"/>
    <property type="match status" value="1"/>
</dbReference>
<dbReference type="CDD" id="cd03255">
    <property type="entry name" value="ABC_MJ0796_LolCDE_FtsE"/>
    <property type="match status" value="1"/>
</dbReference>
<dbReference type="GO" id="GO:0022857">
    <property type="term" value="F:transmembrane transporter activity"/>
    <property type="evidence" value="ECO:0007669"/>
    <property type="project" value="TreeGrafter"/>
</dbReference>
<evidence type="ECO:0000256" key="1">
    <source>
        <dbReference type="ARBA" id="ARBA00022448"/>
    </source>
</evidence>
<evidence type="ECO:0000313" key="6">
    <source>
        <dbReference type="Proteomes" id="UP001144396"/>
    </source>
</evidence>
<dbReference type="PANTHER" id="PTHR24220">
    <property type="entry name" value="IMPORT ATP-BINDING PROTEIN"/>
    <property type="match status" value="1"/>
</dbReference>
<dbReference type="FunFam" id="3.40.50.300:FF:000032">
    <property type="entry name" value="Export ABC transporter ATP-binding protein"/>
    <property type="match status" value="1"/>
</dbReference>
<evidence type="ECO:0000256" key="3">
    <source>
        <dbReference type="ARBA" id="ARBA00022840"/>
    </source>
</evidence>
<dbReference type="InterPro" id="IPR003593">
    <property type="entry name" value="AAA+_ATPase"/>
</dbReference>
<keyword evidence="3 5" id="KW-0067">ATP-binding</keyword>
<keyword evidence="2" id="KW-0547">Nucleotide-binding</keyword>
<dbReference type="InterPro" id="IPR015854">
    <property type="entry name" value="ABC_transpr_LolD-like"/>
</dbReference>
<reference evidence="5" key="1">
    <citation type="submission" date="2022-12" db="EMBL/GenBank/DDBJ databases">
        <title>Reference genome sequencing for broad-spectrum identification of bacterial and archaeal isolates by mass spectrometry.</title>
        <authorList>
            <person name="Sekiguchi Y."/>
            <person name="Tourlousse D.M."/>
        </authorList>
    </citation>
    <scope>NUCLEOTIDE SEQUENCE</scope>
    <source>
        <strain evidence="5">14</strain>
    </source>
</reference>
<keyword evidence="6" id="KW-1185">Reference proteome</keyword>
<dbReference type="EMBL" id="BSDP01000001">
    <property type="protein sequence ID" value="GLI26923.1"/>
    <property type="molecule type" value="Genomic_DNA"/>
</dbReference>
<dbReference type="GO" id="GO:0005886">
    <property type="term" value="C:plasma membrane"/>
    <property type="evidence" value="ECO:0007669"/>
    <property type="project" value="TreeGrafter"/>
</dbReference>
<evidence type="ECO:0000256" key="2">
    <source>
        <dbReference type="ARBA" id="ARBA00022741"/>
    </source>
</evidence>
<dbReference type="GO" id="GO:0098796">
    <property type="term" value="C:membrane protein complex"/>
    <property type="evidence" value="ECO:0007669"/>
    <property type="project" value="UniProtKB-ARBA"/>
</dbReference>
<feature type="domain" description="ABC transporter" evidence="4">
    <location>
        <begin position="13"/>
        <end position="236"/>
    </location>
</feature>
<dbReference type="PROSITE" id="PS50893">
    <property type="entry name" value="ABC_TRANSPORTER_2"/>
    <property type="match status" value="1"/>
</dbReference>